<dbReference type="InterPro" id="IPR042099">
    <property type="entry name" value="ANL_N_sf"/>
</dbReference>
<dbReference type="SUPFAM" id="SSF56801">
    <property type="entry name" value="Acetyl-CoA synthetase-like"/>
    <property type="match status" value="1"/>
</dbReference>
<feature type="domain" description="AMP-dependent synthetase/ligase" evidence="2">
    <location>
        <begin position="65"/>
        <end position="441"/>
    </location>
</feature>
<dbReference type="Pfam" id="PF23562">
    <property type="entry name" value="AMP-binding_C_3"/>
    <property type="match status" value="1"/>
</dbReference>
<sequence>MRASDRKDAGSTDAATSRARPFRALESGSRGVVCSASPDGTFRLRSDEELAAFPVSLTTRVLDGARDHPDRTLFAQRPAEGGAWRRWTYGEVGQAMRCVSQALLDRDLSDERPVVILSGASPEHAVLAYAAMHVGVPYAPVSPAYALLSTDFRKLRHVLDLLRPGLVFCDDHSRYAAAILAAAPPDCEVVAVTSDDPGVTRFDTLLATPPTAAVDRAARRVGPNTVAKILFTSGSTGLPKGVINTQRMLCSAQQMFAQAFPFMTRKPPVLVDWLPWHHTSGANQVLGMVPYLGGSLYIDGGKPTAEGMPLTVANLKDVTPTAYFTVPKGLAELIPYLNQDAEFAKRFFGNVEFVFYSGAALSEPVLRAFDAVSVAATGFRTPIMSAYGATETAPFALVANWPSEETGLAGVPLPGVELKLAPSQGKLEARLKGPNVTPGYWHEPERTREAFDEEGFLRFGDAIAFVGDDPALGLRFDGRLSEDFKLSTGTWVNVGALRAAFLAEAGMAIHDVVICGEGRDDVGALVFLSPQAVGGARTRVQEALDRLAARGTGSSTFIARAIVLAAPPAADAGEITDKGSLNARAVLANRSADLAALYAEPPGDSLMRAARPGTT</sequence>
<dbReference type="PANTHER" id="PTHR24096:SF420">
    <property type="entry name" value="LONG-CHAIN-FATTY-ACID--COA LIGASE-RELATED"/>
    <property type="match status" value="1"/>
</dbReference>
<dbReference type="InterPro" id="IPR020845">
    <property type="entry name" value="AMP-binding_CS"/>
</dbReference>
<organism evidence="3 4">
    <name type="scientific">Aquibium pacificus</name>
    <dbReference type="NCBI Taxonomy" id="3153579"/>
    <lineage>
        <taxon>Bacteria</taxon>
        <taxon>Pseudomonadati</taxon>
        <taxon>Pseudomonadota</taxon>
        <taxon>Alphaproteobacteria</taxon>
        <taxon>Hyphomicrobiales</taxon>
        <taxon>Phyllobacteriaceae</taxon>
        <taxon>Aquibium</taxon>
    </lineage>
</organism>
<dbReference type="PANTHER" id="PTHR24096">
    <property type="entry name" value="LONG-CHAIN-FATTY-ACID--COA LIGASE"/>
    <property type="match status" value="1"/>
</dbReference>
<dbReference type="Pfam" id="PF00501">
    <property type="entry name" value="AMP-binding"/>
    <property type="match status" value="1"/>
</dbReference>
<protein>
    <submittedName>
        <fullName evidence="3">Feruloyl-CoA synthase</fullName>
    </submittedName>
</protein>
<dbReference type="PROSITE" id="PS00455">
    <property type="entry name" value="AMP_BINDING"/>
    <property type="match status" value="1"/>
</dbReference>
<reference evidence="3 4" key="1">
    <citation type="submission" date="2024-05" db="EMBL/GenBank/DDBJ databases">
        <authorList>
            <person name="Jiang F."/>
        </authorList>
    </citation>
    <scope>NUCLEOTIDE SEQUENCE [LARGE SCALE GENOMIC DNA]</scope>
    <source>
        <strain evidence="3 4">LZ166</strain>
    </source>
</reference>
<proteinExistence type="predicted"/>
<dbReference type="RefSeq" id="WP_367957400.1">
    <property type="nucleotide sequence ID" value="NZ_JBDPGJ010000010.1"/>
</dbReference>
<comment type="caution">
    <text evidence="3">The sequence shown here is derived from an EMBL/GenBank/DDBJ whole genome shotgun (WGS) entry which is preliminary data.</text>
</comment>
<dbReference type="EMBL" id="JBDPGJ010000010">
    <property type="protein sequence ID" value="MEX0409533.1"/>
    <property type="molecule type" value="Genomic_DNA"/>
</dbReference>
<feature type="compositionally biased region" description="Basic and acidic residues" evidence="1">
    <location>
        <begin position="1"/>
        <end position="10"/>
    </location>
</feature>
<dbReference type="Proteomes" id="UP001556692">
    <property type="component" value="Unassembled WGS sequence"/>
</dbReference>
<name>A0ABV3SRW8_9HYPH</name>
<accession>A0ABV3SRW8</accession>
<feature type="region of interest" description="Disordered" evidence="1">
    <location>
        <begin position="1"/>
        <end position="22"/>
    </location>
</feature>
<evidence type="ECO:0000259" key="2">
    <source>
        <dbReference type="Pfam" id="PF00501"/>
    </source>
</evidence>
<evidence type="ECO:0000313" key="4">
    <source>
        <dbReference type="Proteomes" id="UP001556692"/>
    </source>
</evidence>
<evidence type="ECO:0000256" key="1">
    <source>
        <dbReference type="SAM" id="MobiDB-lite"/>
    </source>
</evidence>
<dbReference type="InterPro" id="IPR000873">
    <property type="entry name" value="AMP-dep_synth/lig_dom"/>
</dbReference>
<evidence type="ECO:0000313" key="3">
    <source>
        <dbReference type="EMBL" id="MEX0409533.1"/>
    </source>
</evidence>
<keyword evidence="4" id="KW-1185">Reference proteome</keyword>
<dbReference type="Gene3D" id="3.40.50.12780">
    <property type="entry name" value="N-terminal domain of ligase-like"/>
    <property type="match status" value="1"/>
</dbReference>
<gene>
    <name evidence="3" type="ORF">ABGN05_28220</name>
</gene>